<keyword evidence="6 10" id="KW-1133">Transmembrane helix</keyword>
<protein>
    <submittedName>
        <fullName evidence="12">Inner membrane protein translocase component YidC</fullName>
    </submittedName>
</protein>
<gene>
    <name evidence="12" type="ORF">DCCM_0705</name>
</gene>
<feature type="transmembrane region" description="Helical" evidence="10">
    <location>
        <begin position="171"/>
        <end position="190"/>
    </location>
</feature>
<keyword evidence="2" id="KW-0813">Transport</keyword>
<evidence type="ECO:0000256" key="1">
    <source>
        <dbReference type="ARBA" id="ARBA00004651"/>
    </source>
</evidence>
<dbReference type="GO" id="GO:0005886">
    <property type="term" value="C:plasma membrane"/>
    <property type="evidence" value="ECO:0007669"/>
    <property type="project" value="UniProtKB-SubCell"/>
</dbReference>
<evidence type="ECO:0000256" key="5">
    <source>
        <dbReference type="ARBA" id="ARBA00022927"/>
    </source>
</evidence>
<evidence type="ECO:0000313" key="12">
    <source>
        <dbReference type="EMBL" id="GBF32509.1"/>
    </source>
</evidence>
<evidence type="ECO:0000313" key="13">
    <source>
        <dbReference type="Proteomes" id="UP000239549"/>
    </source>
</evidence>
<dbReference type="CDD" id="cd20070">
    <property type="entry name" value="5TM_YidC_Alb3"/>
    <property type="match status" value="1"/>
</dbReference>
<evidence type="ECO:0000256" key="3">
    <source>
        <dbReference type="ARBA" id="ARBA00022475"/>
    </source>
</evidence>
<dbReference type="InterPro" id="IPR001708">
    <property type="entry name" value="YidC/ALB3/OXA1/COX18"/>
</dbReference>
<evidence type="ECO:0000256" key="9">
    <source>
        <dbReference type="RuleBase" id="RU003945"/>
    </source>
</evidence>
<evidence type="ECO:0000256" key="10">
    <source>
        <dbReference type="SAM" id="Phobius"/>
    </source>
</evidence>
<dbReference type="InterPro" id="IPR047196">
    <property type="entry name" value="YidC_ALB_C"/>
</dbReference>
<evidence type="ECO:0000256" key="8">
    <source>
        <dbReference type="ARBA" id="ARBA00023186"/>
    </source>
</evidence>
<keyword evidence="13" id="KW-1185">Reference proteome</keyword>
<dbReference type="GO" id="GO:0051205">
    <property type="term" value="P:protein insertion into membrane"/>
    <property type="evidence" value="ECO:0007669"/>
    <property type="project" value="TreeGrafter"/>
</dbReference>
<dbReference type="InterPro" id="IPR028055">
    <property type="entry name" value="YidC/Oxa/ALB_C"/>
</dbReference>
<feature type="transmembrane region" description="Helical" evidence="10">
    <location>
        <begin position="13"/>
        <end position="34"/>
    </location>
</feature>
<dbReference type="Proteomes" id="UP000239549">
    <property type="component" value="Unassembled WGS sequence"/>
</dbReference>
<sequence length="224" mass="25597">MNMLYHLTLTLGIGSYGLAIILLTIIIKLVLYPLSLKQMKSMTMMQKLAPKIKEIQDKYKGKDPQKMQQKIMELYKEHNVNPAAGCLPLLIQMPILIALYRALLGFKYADPEHASFLWIGNLSNVYHLNQFMSNPTVVLIPLLAGLTTYFQTRMTTNSQDQTQKMMLYTMPVFIAWITTTVPAGLGVYWVTFNLMGIIQQYFVNKHTLAMKEALTEGADNRKNR</sequence>
<organism evidence="12 13">
    <name type="scientific">Desulfocucumis palustris</name>
    <dbReference type="NCBI Taxonomy" id="1898651"/>
    <lineage>
        <taxon>Bacteria</taxon>
        <taxon>Bacillati</taxon>
        <taxon>Bacillota</taxon>
        <taxon>Clostridia</taxon>
        <taxon>Eubacteriales</taxon>
        <taxon>Desulfocucumaceae</taxon>
        <taxon>Desulfocucumis</taxon>
    </lineage>
</organism>
<keyword evidence="4 9" id="KW-0812">Transmembrane</keyword>
<name>A0A2L2X8G8_9FIRM</name>
<dbReference type="PANTHER" id="PTHR12428">
    <property type="entry name" value="OXA1"/>
    <property type="match status" value="1"/>
</dbReference>
<comment type="subcellular location">
    <subcellularLocation>
        <location evidence="1">Cell membrane</location>
        <topology evidence="1">Multi-pass membrane protein</topology>
    </subcellularLocation>
    <subcellularLocation>
        <location evidence="9">Membrane</location>
        <topology evidence="9">Multi-pass membrane protein</topology>
    </subcellularLocation>
</comment>
<accession>A0A2L2X8G8</accession>
<keyword evidence="8" id="KW-0143">Chaperone</keyword>
<dbReference type="AlphaFoldDB" id="A0A2L2X8G8"/>
<dbReference type="GO" id="GO:0032977">
    <property type="term" value="F:membrane insertase activity"/>
    <property type="evidence" value="ECO:0007669"/>
    <property type="project" value="InterPro"/>
</dbReference>
<dbReference type="GO" id="GO:0015031">
    <property type="term" value="P:protein transport"/>
    <property type="evidence" value="ECO:0007669"/>
    <property type="project" value="UniProtKB-KW"/>
</dbReference>
<evidence type="ECO:0000256" key="4">
    <source>
        <dbReference type="ARBA" id="ARBA00022692"/>
    </source>
</evidence>
<dbReference type="PANTHER" id="PTHR12428:SF65">
    <property type="entry name" value="CYTOCHROME C OXIDASE ASSEMBLY PROTEIN COX18, MITOCHONDRIAL"/>
    <property type="match status" value="1"/>
</dbReference>
<evidence type="ECO:0000259" key="11">
    <source>
        <dbReference type="Pfam" id="PF02096"/>
    </source>
</evidence>
<keyword evidence="3" id="KW-1003">Cell membrane</keyword>
<evidence type="ECO:0000256" key="6">
    <source>
        <dbReference type="ARBA" id="ARBA00022989"/>
    </source>
</evidence>
<feature type="transmembrane region" description="Helical" evidence="10">
    <location>
        <begin position="131"/>
        <end position="150"/>
    </location>
</feature>
<dbReference type="Pfam" id="PF02096">
    <property type="entry name" value="60KD_IMP"/>
    <property type="match status" value="1"/>
</dbReference>
<proteinExistence type="inferred from homology"/>
<dbReference type="EMBL" id="BFAV01000038">
    <property type="protein sequence ID" value="GBF32509.1"/>
    <property type="molecule type" value="Genomic_DNA"/>
</dbReference>
<comment type="caution">
    <text evidence="12">The sequence shown here is derived from an EMBL/GenBank/DDBJ whole genome shotgun (WGS) entry which is preliminary data.</text>
</comment>
<feature type="domain" description="Membrane insertase YidC/Oxa/ALB C-terminal" evidence="11">
    <location>
        <begin position="16"/>
        <end position="205"/>
    </location>
</feature>
<evidence type="ECO:0000256" key="2">
    <source>
        <dbReference type="ARBA" id="ARBA00022448"/>
    </source>
</evidence>
<dbReference type="NCBIfam" id="TIGR03592">
    <property type="entry name" value="yidC_oxa1_cterm"/>
    <property type="match status" value="1"/>
</dbReference>
<evidence type="ECO:0000256" key="7">
    <source>
        <dbReference type="ARBA" id="ARBA00023136"/>
    </source>
</evidence>
<keyword evidence="7 10" id="KW-0472">Membrane</keyword>
<keyword evidence="5" id="KW-0653">Protein transport</keyword>
<reference evidence="13" key="1">
    <citation type="submission" date="2018-02" db="EMBL/GenBank/DDBJ databases">
        <title>Genome sequence of Desulfocucumis palustris strain NAW-5.</title>
        <authorList>
            <person name="Watanabe M."/>
            <person name="Kojima H."/>
            <person name="Fukui M."/>
        </authorList>
    </citation>
    <scope>NUCLEOTIDE SEQUENCE [LARGE SCALE GENOMIC DNA]</scope>
    <source>
        <strain evidence="13">NAW-5</strain>
    </source>
</reference>
<comment type="similarity">
    <text evidence="9">Belongs to the OXA1/ALB3/YidC family.</text>
</comment>
<feature type="transmembrane region" description="Helical" evidence="10">
    <location>
        <begin position="80"/>
        <end position="103"/>
    </location>
</feature>